<dbReference type="InterPro" id="IPR040079">
    <property type="entry name" value="Glutathione_S-Trfase"/>
</dbReference>
<organism evidence="4 5">
    <name type="scientific">Parvularcula marina</name>
    <dbReference type="NCBI Taxonomy" id="2292771"/>
    <lineage>
        <taxon>Bacteria</taxon>
        <taxon>Pseudomonadati</taxon>
        <taxon>Pseudomonadota</taxon>
        <taxon>Alphaproteobacteria</taxon>
        <taxon>Parvularculales</taxon>
        <taxon>Parvularculaceae</taxon>
        <taxon>Parvularcula</taxon>
    </lineage>
</organism>
<dbReference type="InterPro" id="IPR004045">
    <property type="entry name" value="Glutathione_S-Trfase_N"/>
</dbReference>
<dbReference type="InterPro" id="IPR004046">
    <property type="entry name" value="GST_C"/>
</dbReference>
<dbReference type="Proteomes" id="UP000264589">
    <property type="component" value="Unassembled WGS sequence"/>
</dbReference>
<keyword evidence="4" id="KW-0808">Transferase</keyword>
<name>A0A371RGT1_9PROT</name>
<dbReference type="AlphaFoldDB" id="A0A371RGT1"/>
<feature type="domain" description="GST C-terminal" evidence="3">
    <location>
        <begin position="87"/>
        <end position="223"/>
    </location>
</feature>
<comment type="caution">
    <text evidence="4">The sequence shown here is derived from an EMBL/GenBank/DDBJ whole genome shotgun (WGS) entry which is preliminary data.</text>
</comment>
<dbReference type="SFLD" id="SFLDG00358">
    <property type="entry name" value="Main_(cytGST)"/>
    <property type="match status" value="1"/>
</dbReference>
<protein>
    <submittedName>
        <fullName evidence="4">Glutathione S-transferase</fullName>
    </submittedName>
</protein>
<evidence type="ECO:0000259" key="2">
    <source>
        <dbReference type="PROSITE" id="PS50404"/>
    </source>
</evidence>
<dbReference type="InterPro" id="IPR036249">
    <property type="entry name" value="Thioredoxin-like_sf"/>
</dbReference>
<dbReference type="OrthoDB" id="9810080at2"/>
<sequence>MITLHHLENSRSMRILWLLEELGVEYQLITSLRDPKTMLGPEEQTRVHPSGGWPVIEDGGVTLAESGAITEYLLAKVGDEKWRPGPDSPHYTDYLYWLHFAESTLQPFSFMSLVFSRMPQSAPGLIRPILNKASKAVHQNFILPRSERYLGLADAHLAENEFFAGDHPTGADVMMIFTLETSLSRFPNAKRYGHVLRYVRAIQARPAYQKALAVGGRYDYAPI</sequence>
<dbReference type="InterPro" id="IPR010987">
    <property type="entry name" value="Glutathione-S-Trfase_C-like"/>
</dbReference>
<dbReference type="CDD" id="cd03189">
    <property type="entry name" value="GST_C_GTT1_like"/>
    <property type="match status" value="1"/>
</dbReference>
<proteinExistence type="inferred from homology"/>
<comment type="similarity">
    <text evidence="1">Belongs to the GST superfamily.</text>
</comment>
<feature type="domain" description="GST N-terminal" evidence="2">
    <location>
        <begin position="1"/>
        <end position="81"/>
    </location>
</feature>
<dbReference type="PANTHER" id="PTHR44051:SF9">
    <property type="entry name" value="GLUTATHIONE S-TRANSFERASE 1"/>
    <property type="match status" value="1"/>
</dbReference>
<dbReference type="GO" id="GO:0016740">
    <property type="term" value="F:transferase activity"/>
    <property type="evidence" value="ECO:0007669"/>
    <property type="project" value="UniProtKB-KW"/>
</dbReference>
<dbReference type="Gene3D" id="1.20.1050.10">
    <property type="match status" value="1"/>
</dbReference>
<keyword evidence="5" id="KW-1185">Reference proteome</keyword>
<dbReference type="PROSITE" id="PS50405">
    <property type="entry name" value="GST_CTER"/>
    <property type="match status" value="1"/>
</dbReference>
<evidence type="ECO:0000256" key="1">
    <source>
        <dbReference type="RuleBase" id="RU003494"/>
    </source>
</evidence>
<dbReference type="PROSITE" id="PS50404">
    <property type="entry name" value="GST_NTER"/>
    <property type="match status" value="1"/>
</dbReference>
<dbReference type="PANTHER" id="PTHR44051">
    <property type="entry name" value="GLUTATHIONE S-TRANSFERASE-RELATED"/>
    <property type="match status" value="1"/>
</dbReference>
<evidence type="ECO:0000313" key="5">
    <source>
        <dbReference type="Proteomes" id="UP000264589"/>
    </source>
</evidence>
<dbReference type="RefSeq" id="WP_116391300.1">
    <property type="nucleotide sequence ID" value="NZ_QUQO01000001.1"/>
</dbReference>
<gene>
    <name evidence="4" type="ORF">DX908_04870</name>
</gene>
<accession>A0A371RGT1</accession>
<reference evidence="4 5" key="1">
    <citation type="submission" date="2018-08" db="EMBL/GenBank/DDBJ databases">
        <title>Parvularcula sp. SM1705, isolated from surface water of the South Sea China.</title>
        <authorList>
            <person name="Sun L."/>
        </authorList>
    </citation>
    <scope>NUCLEOTIDE SEQUENCE [LARGE SCALE GENOMIC DNA]</scope>
    <source>
        <strain evidence="4 5">SM1705</strain>
    </source>
</reference>
<dbReference type="SFLD" id="SFLDS00019">
    <property type="entry name" value="Glutathione_Transferase_(cytos"/>
    <property type="match status" value="1"/>
</dbReference>
<dbReference type="Pfam" id="PF00043">
    <property type="entry name" value="GST_C"/>
    <property type="match status" value="1"/>
</dbReference>
<dbReference type="CDD" id="cd03046">
    <property type="entry name" value="GST_N_GTT1_like"/>
    <property type="match status" value="1"/>
</dbReference>
<dbReference type="Gene3D" id="3.40.30.10">
    <property type="entry name" value="Glutaredoxin"/>
    <property type="match status" value="1"/>
</dbReference>
<dbReference type="EMBL" id="QUQO01000001">
    <property type="protein sequence ID" value="RFB04668.1"/>
    <property type="molecule type" value="Genomic_DNA"/>
</dbReference>
<dbReference type="SFLD" id="SFLDG01150">
    <property type="entry name" value="Main.1:_Beta-like"/>
    <property type="match status" value="1"/>
</dbReference>
<evidence type="ECO:0000313" key="4">
    <source>
        <dbReference type="EMBL" id="RFB04668.1"/>
    </source>
</evidence>
<dbReference type="InterPro" id="IPR036282">
    <property type="entry name" value="Glutathione-S-Trfase_C_sf"/>
</dbReference>
<dbReference type="InParanoid" id="A0A371RGT1"/>
<dbReference type="Pfam" id="PF02798">
    <property type="entry name" value="GST_N"/>
    <property type="match status" value="1"/>
</dbReference>
<dbReference type="SUPFAM" id="SSF47616">
    <property type="entry name" value="GST C-terminal domain-like"/>
    <property type="match status" value="1"/>
</dbReference>
<dbReference type="SUPFAM" id="SSF52833">
    <property type="entry name" value="Thioredoxin-like"/>
    <property type="match status" value="1"/>
</dbReference>
<evidence type="ECO:0000259" key="3">
    <source>
        <dbReference type="PROSITE" id="PS50405"/>
    </source>
</evidence>